<dbReference type="AlphaFoldDB" id="A0A136J5F2"/>
<dbReference type="GO" id="GO:0048255">
    <property type="term" value="P:mRNA stabilization"/>
    <property type="evidence" value="ECO:0007669"/>
    <property type="project" value="TreeGrafter"/>
</dbReference>
<keyword evidence="11" id="KW-1185">Reference proteome</keyword>
<evidence type="ECO:0000313" key="11">
    <source>
        <dbReference type="Proteomes" id="UP000070501"/>
    </source>
</evidence>
<dbReference type="STRING" id="196109.A0A136J5F2"/>
<comment type="function">
    <text evidence="1">Probable mitochondrial mRNA stabilization factor.</text>
</comment>
<feature type="region of interest" description="Disordered" evidence="9">
    <location>
        <begin position="316"/>
        <end position="353"/>
    </location>
</feature>
<dbReference type="EMBL" id="KQ964249">
    <property type="protein sequence ID" value="KXJ92438.1"/>
    <property type="molecule type" value="Genomic_DNA"/>
</dbReference>
<comment type="similarity">
    <text evidence="3 8">Belongs to the ATP25 family.</text>
</comment>
<dbReference type="GO" id="GO:0005743">
    <property type="term" value="C:mitochondrial inner membrane"/>
    <property type="evidence" value="ECO:0007669"/>
    <property type="project" value="UniProtKB-SubCell"/>
</dbReference>
<evidence type="ECO:0000256" key="8">
    <source>
        <dbReference type="RuleBase" id="RU367062"/>
    </source>
</evidence>
<feature type="compositionally biased region" description="Polar residues" evidence="9">
    <location>
        <begin position="336"/>
        <end position="352"/>
    </location>
</feature>
<protein>
    <recommendedName>
        <fullName evidence="8">ATPase synthesis protein 25</fullName>
    </recommendedName>
</protein>
<dbReference type="GO" id="GO:0140053">
    <property type="term" value="P:mitochondrial gene expression"/>
    <property type="evidence" value="ECO:0007669"/>
    <property type="project" value="UniProtKB-UniRule"/>
</dbReference>
<dbReference type="PANTHER" id="PTHR28087">
    <property type="entry name" value="ATPASE SYNTHESIS PROTEIN 25, MITOCHONDRIAL"/>
    <property type="match status" value="1"/>
</dbReference>
<dbReference type="InterPro" id="IPR040152">
    <property type="entry name" value="Atp25"/>
</dbReference>
<accession>A0A136J5F2</accession>
<proteinExistence type="inferred from homology"/>
<keyword evidence="6 8" id="KW-0496">Mitochondrion</keyword>
<dbReference type="FunFam" id="3.30.460.10:FF:000044">
    <property type="entry name" value="ATPase synthesis protein 25, mitochondrial"/>
    <property type="match status" value="1"/>
</dbReference>
<evidence type="ECO:0000256" key="1">
    <source>
        <dbReference type="ARBA" id="ARBA00003470"/>
    </source>
</evidence>
<feature type="compositionally biased region" description="Low complexity" evidence="9">
    <location>
        <begin position="67"/>
        <end position="94"/>
    </location>
</feature>
<dbReference type="OrthoDB" id="107372at2759"/>
<dbReference type="Gene3D" id="3.30.460.10">
    <property type="entry name" value="Beta Polymerase, domain 2"/>
    <property type="match status" value="1"/>
</dbReference>
<gene>
    <name evidence="10" type="ORF">Micbo1qcDRAFT_162721</name>
</gene>
<dbReference type="Proteomes" id="UP000070501">
    <property type="component" value="Unassembled WGS sequence"/>
</dbReference>
<dbReference type="PANTHER" id="PTHR28087:SF1">
    <property type="entry name" value="ATPASE SYNTHESIS PROTEIN 25, MITOCHONDRIAL"/>
    <property type="match status" value="1"/>
</dbReference>
<comment type="function">
    <text evidence="8">Mitochondrial mRNA stabilization factor.</text>
</comment>
<comment type="subcellular location">
    <subcellularLocation>
        <location evidence="2 8">Mitochondrion inner membrane</location>
        <topology evidence="2 8">Peripheral membrane protein</topology>
        <orientation evidence="2 8">Matrix side</orientation>
    </subcellularLocation>
</comment>
<evidence type="ECO:0000256" key="2">
    <source>
        <dbReference type="ARBA" id="ARBA00004443"/>
    </source>
</evidence>
<evidence type="ECO:0000256" key="6">
    <source>
        <dbReference type="ARBA" id="ARBA00023128"/>
    </source>
</evidence>
<name>A0A136J5F2_9PEZI</name>
<organism evidence="10 11">
    <name type="scientific">Microdochium bolleyi</name>
    <dbReference type="NCBI Taxonomy" id="196109"/>
    <lineage>
        <taxon>Eukaryota</taxon>
        <taxon>Fungi</taxon>
        <taxon>Dikarya</taxon>
        <taxon>Ascomycota</taxon>
        <taxon>Pezizomycotina</taxon>
        <taxon>Sordariomycetes</taxon>
        <taxon>Xylariomycetidae</taxon>
        <taxon>Xylariales</taxon>
        <taxon>Microdochiaceae</taxon>
        <taxon>Microdochium</taxon>
    </lineage>
</organism>
<sequence>MASGRALASTGCSSCRSAVLRLFATELAVPVASRPRFAPRLAPAQSIRLTAPVARPYSTTSSRADSQSRNPPSSSSQPTAADTSTDTGAGDADSVPWYLQVDPPRHVATLEPPPLPTVPEDAPPILSSILEYASEELGLDELSMLDLRELDPAPALGANLFMLFGTARSERHLNVSAGRFVRWLRAKHRVHADADGLLGPNERKTKLRRKARKAKLLQIMGTDETDDGIRTGWICVNLGTIGRSGPETANVSEDGRLTGFGTAQEGTSIVFQIMTESRRAEMNLEALWTSSLESFRAAQKTPELLDSHGQVMQQKPADGLQTPARPALGDGPGRKTISNRTASFSTTRSSGRASAHLEAAGDPMLAYEEPGQLAQMDVAELRRVLGLLHNFLKYGPARHVGAATSSHTVDGAREAFFTELFDVIVDRLSPAETWGCRLTFHAKSVKTNPRDPAHASVSQALLQEMQLHGIVATREQYTELLGAIWMAREAEEHPPKGVQPVGRTDLALSLLTTMQQRGQSILANDVVASLLQSTMSQESPSSSLIASLWDLAAQAGLPCMDEPSLMRLLTAASRTAEEDFAMMWDVWQTAPRYLQSRSPAMYLHMLRLAAQSKRSQHCAQVVRRCVLDMPNERPPVVLEGQLVTALRDCIKIADPMAEVIAAKLPPGAETPAAKREFVRMLVQLDAMQGKGY</sequence>
<evidence type="ECO:0000256" key="3">
    <source>
        <dbReference type="ARBA" id="ARBA00010787"/>
    </source>
</evidence>
<evidence type="ECO:0000256" key="4">
    <source>
        <dbReference type="ARBA" id="ARBA00022792"/>
    </source>
</evidence>
<keyword evidence="7 8" id="KW-0472">Membrane</keyword>
<evidence type="ECO:0000256" key="9">
    <source>
        <dbReference type="SAM" id="MobiDB-lite"/>
    </source>
</evidence>
<feature type="region of interest" description="Disordered" evidence="9">
    <location>
        <begin position="52"/>
        <end position="96"/>
    </location>
</feature>
<keyword evidence="5 8" id="KW-0809">Transit peptide</keyword>
<keyword evidence="4 8" id="KW-0999">Mitochondrion inner membrane</keyword>
<evidence type="ECO:0000256" key="7">
    <source>
        <dbReference type="ARBA" id="ARBA00023136"/>
    </source>
</evidence>
<evidence type="ECO:0000256" key="5">
    <source>
        <dbReference type="ARBA" id="ARBA00022946"/>
    </source>
</evidence>
<dbReference type="InParanoid" id="A0A136J5F2"/>
<dbReference type="InterPro" id="IPR043519">
    <property type="entry name" value="NT_sf"/>
</dbReference>
<reference evidence="11" key="1">
    <citation type="submission" date="2016-02" db="EMBL/GenBank/DDBJ databases">
        <title>Draft genome sequence of Microdochium bolleyi, a fungal endophyte of beachgrass.</title>
        <authorList>
            <consortium name="DOE Joint Genome Institute"/>
            <person name="David A.S."/>
            <person name="May G."/>
            <person name="Haridas S."/>
            <person name="Lim J."/>
            <person name="Wang M."/>
            <person name="Labutti K."/>
            <person name="Lipzen A."/>
            <person name="Barry K."/>
            <person name="Grigoriev I.V."/>
        </authorList>
    </citation>
    <scope>NUCLEOTIDE SEQUENCE [LARGE SCALE GENOMIC DNA]</scope>
    <source>
        <strain evidence="11">J235TASD1</strain>
    </source>
</reference>
<evidence type="ECO:0000313" key="10">
    <source>
        <dbReference type="EMBL" id="KXJ92438.1"/>
    </source>
</evidence>